<keyword evidence="1" id="KW-0472">Membrane</keyword>
<dbReference type="OrthoDB" id="9780267at2"/>
<evidence type="ECO:0000256" key="1">
    <source>
        <dbReference type="SAM" id="Phobius"/>
    </source>
</evidence>
<dbReference type="EMBL" id="FNFH01000003">
    <property type="protein sequence ID" value="SDK30163.1"/>
    <property type="molecule type" value="Genomic_DNA"/>
</dbReference>
<feature type="transmembrane region" description="Helical" evidence="1">
    <location>
        <begin position="7"/>
        <end position="33"/>
    </location>
</feature>
<dbReference type="STRING" id="658219.SAMN05216212_2141"/>
<feature type="transmembrane region" description="Helical" evidence="1">
    <location>
        <begin position="57"/>
        <end position="77"/>
    </location>
</feature>
<reference evidence="3" key="1">
    <citation type="submission" date="2016-10" db="EMBL/GenBank/DDBJ databases">
        <authorList>
            <person name="Varghese N."/>
            <person name="Submissions S."/>
        </authorList>
    </citation>
    <scope>NUCLEOTIDE SEQUENCE [LARGE SCALE GENOMIC DNA]</scope>
    <source>
        <strain evidence="3">CGMCC 1.10658</strain>
    </source>
</reference>
<keyword evidence="3" id="KW-1185">Reference proteome</keyword>
<dbReference type="AlphaFoldDB" id="A0A1G9ASD8"/>
<keyword evidence="1" id="KW-0812">Transmembrane</keyword>
<dbReference type="Pfam" id="PF04367">
    <property type="entry name" value="DUF502"/>
    <property type="match status" value="1"/>
</dbReference>
<evidence type="ECO:0000313" key="2">
    <source>
        <dbReference type="EMBL" id="SDK30163.1"/>
    </source>
</evidence>
<accession>A0A1G9ASD8</accession>
<organism evidence="2 3">
    <name type="scientific">Microbulbifer yueqingensis</name>
    <dbReference type="NCBI Taxonomy" id="658219"/>
    <lineage>
        <taxon>Bacteria</taxon>
        <taxon>Pseudomonadati</taxon>
        <taxon>Pseudomonadota</taxon>
        <taxon>Gammaproteobacteria</taxon>
        <taxon>Cellvibrionales</taxon>
        <taxon>Microbulbiferaceae</taxon>
        <taxon>Microbulbifer</taxon>
    </lineage>
</organism>
<protein>
    <submittedName>
        <fullName evidence="2">Uncharacterized membrane protein</fullName>
    </submittedName>
</protein>
<proteinExistence type="predicted"/>
<dbReference type="RefSeq" id="WP_091513211.1">
    <property type="nucleotide sequence ID" value="NZ_FNFH01000003.1"/>
</dbReference>
<keyword evidence="1" id="KW-1133">Transmembrane helix</keyword>
<dbReference type="Proteomes" id="UP000199305">
    <property type="component" value="Unassembled WGS sequence"/>
</dbReference>
<dbReference type="InterPro" id="IPR007462">
    <property type="entry name" value="COV1-like"/>
</dbReference>
<name>A0A1G9ASD8_9GAMM</name>
<gene>
    <name evidence="2" type="ORF">SAMN05216212_2141</name>
</gene>
<evidence type="ECO:0000313" key="3">
    <source>
        <dbReference type="Proteomes" id="UP000199305"/>
    </source>
</evidence>
<sequence>MTRIKTFLTLTLLGGLAVVLPIAILVLLFQWLFGQVSELVSPAAIWLEANTEFKDTVARLMVIALILGACFLIGLIVKTSVGRWLHRHIDLWLGRLAPGYNTIKDLVLQFIGGGGGEGVLSGQVARVRIHGADNPLSVTAIVTSHHDSGEYTVYVPTAPVPTSGFVFHVPPECVEFLPHVTVEAAMKSIVACGSGSGALMAAGTVPLDTALASEIGKEPQGA</sequence>